<feature type="compositionally biased region" description="Basic and acidic residues" evidence="1">
    <location>
        <begin position="79"/>
        <end position="95"/>
    </location>
</feature>
<reference evidence="2" key="1">
    <citation type="submission" date="2020-03" db="EMBL/GenBank/DDBJ databases">
        <authorList>
            <person name="Weist P."/>
        </authorList>
    </citation>
    <scope>NUCLEOTIDE SEQUENCE</scope>
</reference>
<feature type="compositionally biased region" description="Basic and acidic residues" evidence="1">
    <location>
        <begin position="102"/>
        <end position="117"/>
    </location>
</feature>
<dbReference type="AlphaFoldDB" id="A0A9N7TXR6"/>
<proteinExistence type="predicted"/>
<feature type="compositionally biased region" description="Basic residues" evidence="1">
    <location>
        <begin position="118"/>
        <end position="132"/>
    </location>
</feature>
<evidence type="ECO:0000256" key="1">
    <source>
        <dbReference type="SAM" id="MobiDB-lite"/>
    </source>
</evidence>
<protein>
    <submittedName>
        <fullName evidence="2">Uncharacterized protein</fullName>
    </submittedName>
</protein>
<feature type="region of interest" description="Disordered" evidence="1">
    <location>
        <begin position="1"/>
        <end position="23"/>
    </location>
</feature>
<name>A0A9N7TXR6_PLEPL</name>
<comment type="caution">
    <text evidence="2">The sequence shown here is derived from an EMBL/GenBank/DDBJ whole genome shotgun (WGS) entry which is preliminary data.</text>
</comment>
<keyword evidence="3" id="KW-1185">Reference proteome</keyword>
<dbReference type="Proteomes" id="UP001153269">
    <property type="component" value="Unassembled WGS sequence"/>
</dbReference>
<gene>
    <name evidence="2" type="ORF">PLEPLA_LOCUS7934</name>
</gene>
<feature type="region of interest" description="Disordered" evidence="1">
    <location>
        <begin position="39"/>
        <end position="132"/>
    </location>
</feature>
<sequence>MKKEKNKAEADVEAGRGGREEDEDACCYFPLSERLVHMSGPESSAAEGPAGRRVSRRTWNCVFGAGERRRRKRGKRREWRGDKRSETQKPHEGRGETFNSTESREECGEEERQARVETKRKRKKKKKKKRRD</sequence>
<feature type="compositionally biased region" description="Basic residues" evidence="1">
    <location>
        <begin position="68"/>
        <end position="78"/>
    </location>
</feature>
<evidence type="ECO:0000313" key="2">
    <source>
        <dbReference type="EMBL" id="CAB1420059.1"/>
    </source>
</evidence>
<accession>A0A9N7TXR6</accession>
<evidence type="ECO:0000313" key="3">
    <source>
        <dbReference type="Proteomes" id="UP001153269"/>
    </source>
</evidence>
<organism evidence="2 3">
    <name type="scientific">Pleuronectes platessa</name>
    <name type="common">European plaice</name>
    <dbReference type="NCBI Taxonomy" id="8262"/>
    <lineage>
        <taxon>Eukaryota</taxon>
        <taxon>Metazoa</taxon>
        <taxon>Chordata</taxon>
        <taxon>Craniata</taxon>
        <taxon>Vertebrata</taxon>
        <taxon>Euteleostomi</taxon>
        <taxon>Actinopterygii</taxon>
        <taxon>Neopterygii</taxon>
        <taxon>Teleostei</taxon>
        <taxon>Neoteleostei</taxon>
        <taxon>Acanthomorphata</taxon>
        <taxon>Carangaria</taxon>
        <taxon>Pleuronectiformes</taxon>
        <taxon>Pleuronectoidei</taxon>
        <taxon>Pleuronectidae</taxon>
        <taxon>Pleuronectes</taxon>
    </lineage>
</organism>
<dbReference type="EMBL" id="CADEAL010000432">
    <property type="protein sequence ID" value="CAB1420059.1"/>
    <property type="molecule type" value="Genomic_DNA"/>
</dbReference>
<feature type="compositionally biased region" description="Basic and acidic residues" evidence="1">
    <location>
        <begin position="1"/>
        <end position="19"/>
    </location>
</feature>